<evidence type="ECO:0000313" key="1">
    <source>
        <dbReference type="EMBL" id="AHF17263.1"/>
    </source>
</evidence>
<name>W0F635_9BACT</name>
<accession>W0F635</accession>
<gene>
    <name evidence="1" type="ORF">NIASO_04865</name>
</gene>
<evidence type="ECO:0000313" key="2">
    <source>
        <dbReference type="Proteomes" id="UP000003586"/>
    </source>
</evidence>
<dbReference type="Proteomes" id="UP000003586">
    <property type="component" value="Chromosome"/>
</dbReference>
<organism evidence="1 2">
    <name type="scientific">Niabella soli DSM 19437</name>
    <dbReference type="NCBI Taxonomy" id="929713"/>
    <lineage>
        <taxon>Bacteria</taxon>
        <taxon>Pseudomonadati</taxon>
        <taxon>Bacteroidota</taxon>
        <taxon>Chitinophagia</taxon>
        <taxon>Chitinophagales</taxon>
        <taxon>Chitinophagaceae</taxon>
        <taxon>Niabella</taxon>
    </lineage>
</organism>
<proteinExistence type="predicted"/>
<dbReference type="EMBL" id="CP007035">
    <property type="protein sequence ID" value="AHF17263.1"/>
    <property type="molecule type" value="Genomic_DNA"/>
</dbReference>
<keyword evidence="2" id="KW-1185">Reference proteome</keyword>
<protein>
    <submittedName>
        <fullName evidence="1">Uncharacterized protein</fullName>
    </submittedName>
</protein>
<dbReference type="AlphaFoldDB" id="W0F635"/>
<reference evidence="1 2" key="1">
    <citation type="submission" date="2013-12" db="EMBL/GenBank/DDBJ databases">
        <authorList>
            <consortium name="DOE Joint Genome Institute"/>
            <person name="Eisen J."/>
            <person name="Huntemann M."/>
            <person name="Han J."/>
            <person name="Chen A."/>
            <person name="Kyrpides N."/>
            <person name="Mavromatis K."/>
            <person name="Markowitz V."/>
            <person name="Palaniappan K."/>
            <person name="Ivanova N."/>
            <person name="Schaumberg A."/>
            <person name="Pati A."/>
            <person name="Liolios K."/>
            <person name="Nordberg H.P."/>
            <person name="Cantor M.N."/>
            <person name="Hua S.X."/>
            <person name="Woyke T."/>
        </authorList>
    </citation>
    <scope>NUCLEOTIDE SEQUENCE [LARGE SCALE GENOMIC DNA]</scope>
    <source>
        <strain evidence="2">DSM 19437</strain>
    </source>
</reference>
<sequence length="50" mass="5982">MVIIFGDLFISTPKLYPRQVCMQHRGIVKYTRRLVFNRCILRIFKVIINA</sequence>
<dbReference type="STRING" id="929713.NIASO_04865"/>
<dbReference type="HOGENOM" id="CLU_3120333_0_0_10"/>
<dbReference type="KEGG" id="nso:NIASO_04865"/>